<evidence type="ECO:0000259" key="7">
    <source>
        <dbReference type="Pfam" id="PF02525"/>
    </source>
</evidence>
<keyword evidence="3 6" id="KW-0560">Oxidoreductase</keyword>
<dbReference type="EC" id="1.6.5.-" evidence="6"/>
<comment type="caution">
    <text evidence="8">The sequence shown here is derived from an EMBL/GenBank/DDBJ whole genome shotgun (WGS) entry which is preliminary data.</text>
</comment>
<evidence type="ECO:0000313" key="9">
    <source>
        <dbReference type="Proteomes" id="UP001240984"/>
    </source>
</evidence>
<comment type="function">
    <text evidence="6">Quinone reductase that provides resistance to thiol-specific stress caused by electrophilic quinones.</text>
</comment>
<comment type="subunit">
    <text evidence="6">Homodimer.</text>
</comment>
<evidence type="ECO:0000256" key="4">
    <source>
        <dbReference type="ARBA" id="ARBA00023027"/>
    </source>
</evidence>
<dbReference type="EC" id="1.7.1.17" evidence="6"/>
<feature type="binding site" evidence="6">
    <location>
        <begin position="16"/>
        <end position="18"/>
    </location>
    <ligand>
        <name>FMN</name>
        <dbReference type="ChEBI" id="CHEBI:58210"/>
    </ligand>
</feature>
<evidence type="ECO:0000256" key="2">
    <source>
        <dbReference type="ARBA" id="ARBA00022643"/>
    </source>
</evidence>
<comment type="catalytic activity">
    <reaction evidence="5">
        <text>N,N-dimethyl-1,4-phenylenediamine + anthranilate + 2 NAD(+) = 2-(4-dimethylaminophenyl)diazenylbenzoate + 2 NADH + 2 H(+)</text>
        <dbReference type="Rhea" id="RHEA:55872"/>
        <dbReference type="ChEBI" id="CHEBI:15378"/>
        <dbReference type="ChEBI" id="CHEBI:15783"/>
        <dbReference type="ChEBI" id="CHEBI:16567"/>
        <dbReference type="ChEBI" id="CHEBI:57540"/>
        <dbReference type="ChEBI" id="CHEBI:57945"/>
        <dbReference type="ChEBI" id="CHEBI:71579"/>
        <dbReference type="EC" id="1.7.1.17"/>
    </reaction>
    <physiologicalReaction direction="right-to-left" evidence="5">
        <dbReference type="Rhea" id="RHEA:55874"/>
    </physiologicalReaction>
</comment>
<dbReference type="GO" id="GO:0016491">
    <property type="term" value="F:oxidoreductase activity"/>
    <property type="evidence" value="ECO:0007669"/>
    <property type="project" value="UniProtKB-KW"/>
</dbReference>
<dbReference type="SUPFAM" id="SSF52218">
    <property type="entry name" value="Flavoproteins"/>
    <property type="match status" value="1"/>
</dbReference>
<evidence type="ECO:0000256" key="6">
    <source>
        <dbReference type="HAMAP-Rule" id="MF_01216"/>
    </source>
</evidence>
<feature type="binding site" evidence="6">
    <location>
        <begin position="133"/>
        <end position="136"/>
    </location>
    <ligand>
        <name>FMN</name>
        <dbReference type="ChEBI" id="CHEBI:58210"/>
    </ligand>
</feature>
<protein>
    <recommendedName>
        <fullName evidence="6">FMN dependent NADH:quinone oxidoreductase</fullName>
        <ecNumber evidence="6">1.6.5.-</ecNumber>
    </recommendedName>
    <alternativeName>
        <fullName evidence="6">Azo-dye reductase</fullName>
    </alternativeName>
    <alternativeName>
        <fullName evidence="6">FMN-dependent NADH-azo compound oxidoreductase</fullName>
    </alternativeName>
    <alternativeName>
        <fullName evidence="6">FMN-dependent NADH-azoreductase</fullName>
        <ecNumber evidence="6">1.7.1.17</ecNumber>
    </alternativeName>
</protein>
<comment type="cofactor">
    <cofactor evidence="6">
        <name>FMN</name>
        <dbReference type="ChEBI" id="CHEBI:58210"/>
    </cofactor>
    <text evidence="6">Binds 1 FMN per subunit.</text>
</comment>
<evidence type="ECO:0000313" key="8">
    <source>
        <dbReference type="EMBL" id="MDP9793211.1"/>
    </source>
</evidence>
<comment type="function">
    <text evidence="6">Also exhibits azoreductase activity. Catalyzes the reductive cleavage of the azo bond in aromatic azo compounds to the corresponding amines.</text>
</comment>
<keyword evidence="1 6" id="KW-0285">Flavoprotein</keyword>
<evidence type="ECO:0000256" key="1">
    <source>
        <dbReference type="ARBA" id="ARBA00022630"/>
    </source>
</evidence>
<dbReference type="InterPro" id="IPR023048">
    <property type="entry name" value="NADH:quinone_OxRdtase_FMN_depd"/>
</dbReference>
<comment type="catalytic activity">
    <reaction evidence="6">
        <text>2 a quinone + NADH + H(+) = 2 a 1,4-benzosemiquinone + NAD(+)</text>
        <dbReference type="Rhea" id="RHEA:65952"/>
        <dbReference type="ChEBI" id="CHEBI:15378"/>
        <dbReference type="ChEBI" id="CHEBI:57540"/>
        <dbReference type="ChEBI" id="CHEBI:57945"/>
        <dbReference type="ChEBI" id="CHEBI:132124"/>
        <dbReference type="ChEBI" id="CHEBI:134225"/>
    </reaction>
</comment>
<dbReference type="InterPro" id="IPR003680">
    <property type="entry name" value="Flavodoxin_fold"/>
</dbReference>
<keyword evidence="9" id="KW-1185">Reference proteome</keyword>
<gene>
    <name evidence="6" type="primary">azoR</name>
    <name evidence="8" type="ORF">J2S43_001723</name>
</gene>
<dbReference type="RefSeq" id="WP_306828230.1">
    <property type="nucleotide sequence ID" value="NZ_JAUSRA010000001.1"/>
</dbReference>
<feature type="domain" description="Flavodoxin-like fold" evidence="7">
    <location>
        <begin position="4"/>
        <end position="159"/>
    </location>
</feature>
<accession>A0ABT9MP62</accession>
<dbReference type="Proteomes" id="UP001240984">
    <property type="component" value="Unassembled WGS sequence"/>
</dbReference>
<name>A0ABT9MP62_9ACTN</name>
<comment type="caution">
    <text evidence="6">Lacks conserved residue(s) required for the propagation of feature annotation.</text>
</comment>
<sequence length="227" mass="24120">MSYLLHIDATAFAEESISRRIARSFLDSWGGTEIVYRDLAATPVPHITAAGISARLTDRARHTPEQAAAQAVQDELLEEFLGAGGYLFTAPIYNYGVPSVLKAWIDQIAVSGRTIHLPDGPPTAGRPAVLISSRGGSYGPGEPHEGRDHLVPNVREILGVDMGLRFAFITSSWGLAEVLPMLSGLIPRHHDSLAAAHAAARAAGESFALHEVRAVPGAQQAATFTVA</sequence>
<evidence type="ECO:0000256" key="3">
    <source>
        <dbReference type="ARBA" id="ARBA00023002"/>
    </source>
</evidence>
<dbReference type="EMBL" id="JAUSRA010000001">
    <property type="protein sequence ID" value="MDP9793211.1"/>
    <property type="molecule type" value="Genomic_DNA"/>
</dbReference>
<keyword evidence="4 6" id="KW-0520">NAD</keyword>
<keyword evidence="2 6" id="KW-0288">FMN</keyword>
<dbReference type="Pfam" id="PF02525">
    <property type="entry name" value="Flavodoxin_2"/>
    <property type="match status" value="1"/>
</dbReference>
<dbReference type="PANTHER" id="PTHR43741:SF4">
    <property type="entry name" value="FMN-DEPENDENT NADH:QUINONE OXIDOREDUCTASE"/>
    <property type="match status" value="1"/>
</dbReference>
<dbReference type="Gene3D" id="3.40.50.360">
    <property type="match status" value="1"/>
</dbReference>
<dbReference type="PANTHER" id="PTHR43741">
    <property type="entry name" value="FMN-DEPENDENT NADH-AZOREDUCTASE 1"/>
    <property type="match status" value="1"/>
</dbReference>
<dbReference type="InterPro" id="IPR050104">
    <property type="entry name" value="FMN-dep_NADH:Q_OxRdtase_AzoR1"/>
</dbReference>
<evidence type="ECO:0000256" key="5">
    <source>
        <dbReference type="ARBA" id="ARBA00048542"/>
    </source>
</evidence>
<comment type="similarity">
    <text evidence="6">Belongs to the azoreductase type 1 family.</text>
</comment>
<proteinExistence type="inferred from homology"/>
<dbReference type="HAMAP" id="MF_01216">
    <property type="entry name" value="Azoreductase_type1"/>
    <property type="match status" value="1"/>
</dbReference>
<dbReference type="InterPro" id="IPR029039">
    <property type="entry name" value="Flavoprotein-like_sf"/>
</dbReference>
<organism evidence="8 9">
    <name type="scientific">Catenuloplanes nepalensis</name>
    <dbReference type="NCBI Taxonomy" id="587533"/>
    <lineage>
        <taxon>Bacteria</taxon>
        <taxon>Bacillati</taxon>
        <taxon>Actinomycetota</taxon>
        <taxon>Actinomycetes</taxon>
        <taxon>Micromonosporales</taxon>
        <taxon>Micromonosporaceae</taxon>
        <taxon>Catenuloplanes</taxon>
    </lineage>
</organism>
<reference evidence="8 9" key="1">
    <citation type="submission" date="2023-07" db="EMBL/GenBank/DDBJ databases">
        <title>Sequencing the genomes of 1000 actinobacteria strains.</title>
        <authorList>
            <person name="Klenk H.-P."/>
        </authorList>
    </citation>
    <scope>NUCLEOTIDE SEQUENCE [LARGE SCALE GENOMIC DNA]</scope>
    <source>
        <strain evidence="8 9">DSM 44710</strain>
    </source>
</reference>